<evidence type="ECO:0000256" key="6">
    <source>
        <dbReference type="ARBA" id="ARBA00023053"/>
    </source>
</evidence>
<evidence type="ECO:0000256" key="10">
    <source>
        <dbReference type="ARBA" id="ARBA00035120"/>
    </source>
</evidence>
<evidence type="ECO:0000313" key="13">
    <source>
        <dbReference type="EMBL" id="MEJ8574728.1"/>
    </source>
</evidence>
<name>A0AAW9S3K1_9HYPH</name>
<comment type="activity regulation">
    <text evidence="12">Na(+) is not transported, but it plays an essential structural role and its presence is essential for fluoride channel function.</text>
</comment>
<dbReference type="NCBIfam" id="NF010791">
    <property type="entry name" value="PRK14195.1"/>
    <property type="match status" value="1"/>
</dbReference>
<keyword evidence="6 12" id="KW-0915">Sodium</keyword>
<protein>
    <recommendedName>
        <fullName evidence="12">Fluoride-specific ion channel FluC</fullName>
    </recommendedName>
</protein>
<proteinExistence type="inferred from homology"/>
<feature type="binding site" evidence="12">
    <location>
        <position position="77"/>
    </location>
    <ligand>
        <name>Na(+)</name>
        <dbReference type="ChEBI" id="CHEBI:29101"/>
        <note>structural</note>
    </ligand>
</feature>
<evidence type="ECO:0000256" key="1">
    <source>
        <dbReference type="ARBA" id="ARBA00004651"/>
    </source>
</evidence>
<keyword evidence="8 12" id="KW-0472">Membrane</keyword>
<comment type="subcellular location">
    <subcellularLocation>
        <location evidence="1 12">Cell membrane</location>
        <topology evidence="1 12">Multi-pass membrane protein</topology>
    </subcellularLocation>
</comment>
<evidence type="ECO:0000256" key="12">
    <source>
        <dbReference type="HAMAP-Rule" id="MF_00454"/>
    </source>
</evidence>
<keyword evidence="3" id="KW-0997">Cell inner membrane</keyword>
<keyword evidence="12" id="KW-0813">Transport</keyword>
<evidence type="ECO:0000256" key="9">
    <source>
        <dbReference type="ARBA" id="ARBA00023303"/>
    </source>
</evidence>
<keyword evidence="12" id="KW-0479">Metal-binding</keyword>
<evidence type="ECO:0000256" key="3">
    <source>
        <dbReference type="ARBA" id="ARBA00022519"/>
    </source>
</evidence>
<feature type="transmembrane region" description="Helical" evidence="12">
    <location>
        <begin position="33"/>
        <end position="57"/>
    </location>
</feature>
<dbReference type="InterPro" id="IPR003691">
    <property type="entry name" value="FluC"/>
</dbReference>
<gene>
    <name evidence="12 13" type="primary">crcB</name>
    <name evidence="12" type="synonym">fluC</name>
    <name evidence="13" type="ORF">V3328_24845</name>
</gene>
<feature type="transmembrane region" description="Helical" evidence="12">
    <location>
        <begin position="69"/>
        <end position="93"/>
    </location>
</feature>
<dbReference type="GO" id="GO:0005886">
    <property type="term" value="C:plasma membrane"/>
    <property type="evidence" value="ECO:0007669"/>
    <property type="project" value="UniProtKB-SubCell"/>
</dbReference>
<evidence type="ECO:0000256" key="11">
    <source>
        <dbReference type="ARBA" id="ARBA00035585"/>
    </source>
</evidence>
<dbReference type="PANTHER" id="PTHR28259:SF1">
    <property type="entry name" value="FLUORIDE EXPORT PROTEIN 1-RELATED"/>
    <property type="match status" value="1"/>
</dbReference>
<comment type="function">
    <text evidence="12">Fluoride-specific ion channel. Important for reducing fluoride concentration in the cell, thus reducing its toxicity.</text>
</comment>
<feature type="transmembrane region" description="Helical" evidence="12">
    <location>
        <begin position="99"/>
        <end position="123"/>
    </location>
</feature>
<keyword evidence="9 12" id="KW-0407">Ion channel</keyword>
<comment type="similarity">
    <text evidence="10 12">Belongs to the fluoride channel Fluc/FEX (TC 1.A.43) family.</text>
</comment>
<evidence type="ECO:0000256" key="5">
    <source>
        <dbReference type="ARBA" id="ARBA00022989"/>
    </source>
</evidence>
<reference evidence="13 14" key="1">
    <citation type="submission" date="2024-02" db="EMBL/GenBank/DDBJ databases">
        <title>Genome analysis and characterization of Microbaculum marinisediminis sp. nov., isolated from marine sediment.</title>
        <authorList>
            <person name="Du Z.-J."/>
            <person name="Ye Y.-Q."/>
            <person name="Zhang Z.-R."/>
            <person name="Yuan S.-M."/>
            <person name="Zhang X.-Y."/>
        </authorList>
    </citation>
    <scope>NUCLEOTIDE SEQUENCE [LARGE SCALE GENOMIC DNA]</scope>
    <source>
        <strain evidence="13 14">SDUM1044001</strain>
    </source>
</reference>
<organism evidence="13 14">
    <name type="scientific">Microbaculum marinum</name>
    <dbReference type="NCBI Taxonomy" id="1764581"/>
    <lineage>
        <taxon>Bacteria</taxon>
        <taxon>Pseudomonadati</taxon>
        <taxon>Pseudomonadota</taxon>
        <taxon>Alphaproteobacteria</taxon>
        <taxon>Hyphomicrobiales</taxon>
        <taxon>Tepidamorphaceae</taxon>
        <taxon>Microbaculum</taxon>
    </lineage>
</organism>
<dbReference type="RefSeq" id="WP_340332458.1">
    <property type="nucleotide sequence ID" value="NZ_JAZHOF010000013.1"/>
</dbReference>
<accession>A0AAW9S3K1</accession>
<keyword evidence="2 12" id="KW-1003">Cell membrane</keyword>
<dbReference type="Pfam" id="PF02537">
    <property type="entry name" value="CRCB"/>
    <property type="match status" value="1"/>
</dbReference>
<evidence type="ECO:0000256" key="8">
    <source>
        <dbReference type="ARBA" id="ARBA00023136"/>
    </source>
</evidence>
<dbReference type="HAMAP" id="MF_00454">
    <property type="entry name" value="FluC"/>
    <property type="match status" value="1"/>
</dbReference>
<sequence>MVHFLVVAGGGAIGAGGRHLVNLAALRLLGPGFPWGTFIVNVVGCLVMGLMIGGLIRWMPLGSSQTARLFLATGLLGGFTTFSAFSLDFAVIWERGAVLTAIGYAVATVVASIMAVFVGLWLMRWLTS</sequence>
<dbReference type="GO" id="GO:0062054">
    <property type="term" value="F:fluoride channel activity"/>
    <property type="evidence" value="ECO:0007669"/>
    <property type="project" value="UniProtKB-UniRule"/>
</dbReference>
<keyword evidence="7 12" id="KW-0406">Ion transport</keyword>
<dbReference type="GO" id="GO:0140114">
    <property type="term" value="P:cellular detoxification of fluoride"/>
    <property type="evidence" value="ECO:0007669"/>
    <property type="project" value="UniProtKB-UniRule"/>
</dbReference>
<keyword evidence="4 12" id="KW-0812">Transmembrane</keyword>
<dbReference type="PANTHER" id="PTHR28259">
    <property type="entry name" value="FLUORIDE EXPORT PROTEIN 1-RELATED"/>
    <property type="match status" value="1"/>
</dbReference>
<evidence type="ECO:0000256" key="2">
    <source>
        <dbReference type="ARBA" id="ARBA00022475"/>
    </source>
</evidence>
<dbReference type="EMBL" id="JAZHOF010000013">
    <property type="protein sequence ID" value="MEJ8574728.1"/>
    <property type="molecule type" value="Genomic_DNA"/>
</dbReference>
<comment type="caution">
    <text evidence="13">The sequence shown here is derived from an EMBL/GenBank/DDBJ whole genome shotgun (WGS) entry which is preliminary data.</text>
</comment>
<dbReference type="Proteomes" id="UP001378188">
    <property type="component" value="Unassembled WGS sequence"/>
</dbReference>
<evidence type="ECO:0000256" key="7">
    <source>
        <dbReference type="ARBA" id="ARBA00023065"/>
    </source>
</evidence>
<comment type="catalytic activity">
    <reaction evidence="11">
        <text>fluoride(in) = fluoride(out)</text>
        <dbReference type="Rhea" id="RHEA:76159"/>
        <dbReference type="ChEBI" id="CHEBI:17051"/>
    </reaction>
    <physiologicalReaction direction="left-to-right" evidence="11">
        <dbReference type="Rhea" id="RHEA:76160"/>
    </physiologicalReaction>
</comment>
<evidence type="ECO:0000313" key="14">
    <source>
        <dbReference type="Proteomes" id="UP001378188"/>
    </source>
</evidence>
<keyword evidence="14" id="KW-1185">Reference proteome</keyword>
<feature type="binding site" evidence="12">
    <location>
        <position position="80"/>
    </location>
    <ligand>
        <name>Na(+)</name>
        <dbReference type="ChEBI" id="CHEBI:29101"/>
        <note>structural</note>
    </ligand>
</feature>
<dbReference type="GO" id="GO:0046872">
    <property type="term" value="F:metal ion binding"/>
    <property type="evidence" value="ECO:0007669"/>
    <property type="project" value="UniProtKB-KW"/>
</dbReference>
<dbReference type="AlphaFoldDB" id="A0AAW9S3K1"/>
<evidence type="ECO:0000256" key="4">
    <source>
        <dbReference type="ARBA" id="ARBA00022692"/>
    </source>
</evidence>
<keyword evidence="5 12" id="KW-1133">Transmembrane helix</keyword>